<accession>A0ABM7GYC5</accession>
<keyword evidence="2" id="KW-1185">Reference proteome</keyword>
<evidence type="ECO:0008006" key="3">
    <source>
        <dbReference type="Google" id="ProtNLM"/>
    </source>
</evidence>
<sequence>MTSTVTVEEKAPRWSSAGCSGTLMKVRTSCHAEQGKAKGFVGSGSDLDKLGFEAGQVVQELGWDDDVDEDLRQEVMDIIDGDMIEDSIDAVDIVWLWLRADDGDVADGLVDAMRDLSDDGFIVLVTPKVGRPGTIDPADLSDGTDTAGMVLTTSYDVSKDWQAHKIVRPRGGRR</sequence>
<dbReference type="Pfam" id="PF11253">
    <property type="entry name" value="DUF3052"/>
    <property type="match status" value="1"/>
</dbReference>
<evidence type="ECO:0000313" key="1">
    <source>
        <dbReference type="EMBL" id="BBK84339.1"/>
    </source>
</evidence>
<protein>
    <recommendedName>
        <fullName evidence="3">DUF3052 domain-containing protein</fullName>
    </recommendedName>
</protein>
<name>A0ABM7GYC5_CUTAC</name>
<proteinExistence type="predicted"/>
<gene>
    <name evidence="1" type="ORF">CacPP4_09540</name>
</gene>
<dbReference type="InterPro" id="IPR021412">
    <property type="entry name" value="DUF3052"/>
</dbReference>
<dbReference type="Proteomes" id="UP000318594">
    <property type="component" value="Chromosome"/>
</dbReference>
<evidence type="ECO:0000313" key="2">
    <source>
        <dbReference type="Proteomes" id="UP000318594"/>
    </source>
</evidence>
<organism evidence="1 2">
    <name type="scientific">Cutibacterium acnes subsp. acnes</name>
    <dbReference type="NCBI Taxonomy" id="1734925"/>
    <lineage>
        <taxon>Bacteria</taxon>
        <taxon>Bacillati</taxon>
        <taxon>Actinomycetota</taxon>
        <taxon>Actinomycetes</taxon>
        <taxon>Propionibacteriales</taxon>
        <taxon>Propionibacteriaceae</taxon>
        <taxon>Cutibacterium</taxon>
    </lineage>
</organism>
<dbReference type="EMBL" id="AP019723">
    <property type="protein sequence ID" value="BBK84339.1"/>
    <property type="molecule type" value="Genomic_DNA"/>
</dbReference>
<reference evidence="1 2" key="1">
    <citation type="submission" date="2019-06" db="EMBL/GenBank/DDBJ databases">
        <title>Complete genome sequence of Cutibacterium acnes subsp. acnes NBRC 107605.</title>
        <authorList>
            <person name="Miura T."/>
            <person name="Furukawa M."/>
            <person name="Shimamura M."/>
            <person name="Ohyama Y."/>
            <person name="Yamazoe A."/>
            <person name="Kawasaki H."/>
        </authorList>
    </citation>
    <scope>NUCLEOTIDE SEQUENCE [LARGE SCALE GENOMIC DNA]</scope>
    <source>
        <strain evidence="1 2">NBRC 107605</strain>
    </source>
</reference>